<reference evidence="6" key="1">
    <citation type="submission" date="2024-06" db="EMBL/GenBank/DDBJ databases">
        <authorList>
            <person name="Ryan C."/>
        </authorList>
    </citation>
    <scope>NUCLEOTIDE SEQUENCE [LARGE SCALE GENOMIC DNA]</scope>
</reference>
<protein>
    <recommendedName>
        <fullName evidence="3">Bet v I/Major latex protein domain-containing protein</fullName>
    </recommendedName>
</protein>
<dbReference type="Pfam" id="PF00407">
    <property type="entry name" value="Bet_v_1"/>
    <property type="match status" value="1"/>
</dbReference>
<dbReference type="EMBL" id="OZ075119">
    <property type="protein sequence ID" value="CAL5093136.1"/>
    <property type="molecule type" value="Genomic_DNA"/>
</dbReference>
<reference evidence="4 6" key="2">
    <citation type="submission" date="2024-10" db="EMBL/GenBank/DDBJ databases">
        <authorList>
            <person name="Ryan C."/>
        </authorList>
    </citation>
    <scope>NUCLEOTIDE SEQUENCE [LARGE SCALE GENOMIC DNA]</scope>
</reference>
<comment type="subcellular location">
    <subcellularLocation>
        <location evidence="1">Nucleus</location>
    </subcellularLocation>
</comment>
<dbReference type="CDD" id="cd07816">
    <property type="entry name" value="Bet_v1-like"/>
    <property type="match status" value="1"/>
</dbReference>
<evidence type="ECO:0000256" key="2">
    <source>
        <dbReference type="ARBA" id="ARBA00009744"/>
    </source>
</evidence>
<evidence type="ECO:0000256" key="1">
    <source>
        <dbReference type="ARBA" id="ARBA00004123"/>
    </source>
</evidence>
<proteinExistence type="inferred from homology"/>
<dbReference type="SMART" id="SM01037">
    <property type="entry name" value="Bet_v_1"/>
    <property type="match status" value="1"/>
</dbReference>
<dbReference type="InterPro" id="IPR024949">
    <property type="entry name" value="Bet_v_I_allergen"/>
</dbReference>
<dbReference type="PANTHER" id="PTHR31213:SF168">
    <property type="entry name" value="OS12G0555100 PROTEIN"/>
    <property type="match status" value="1"/>
</dbReference>
<organism evidence="4 6">
    <name type="scientific">Urochloa decumbens</name>
    <dbReference type="NCBI Taxonomy" id="240449"/>
    <lineage>
        <taxon>Eukaryota</taxon>
        <taxon>Viridiplantae</taxon>
        <taxon>Streptophyta</taxon>
        <taxon>Embryophyta</taxon>
        <taxon>Tracheophyta</taxon>
        <taxon>Spermatophyta</taxon>
        <taxon>Magnoliopsida</taxon>
        <taxon>Liliopsida</taxon>
        <taxon>Poales</taxon>
        <taxon>Poaceae</taxon>
        <taxon>PACMAD clade</taxon>
        <taxon>Panicoideae</taxon>
        <taxon>Panicodae</taxon>
        <taxon>Paniceae</taxon>
        <taxon>Melinidinae</taxon>
        <taxon>Urochloa</taxon>
    </lineage>
</organism>
<dbReference type="PANTHER" id="PTHR31213">
    <property type="entry name" value="OS08G0374000 PROTEIN-RELATED"/>
    <property type="match status" value="1"/>
</dbReference>
<gene>
    <name evidence="5" type="ORF">URODEC1_LOCUS115242</name>
    <name evidence="4" type="ORF">URODEC1_LOCUS3953</name>
</gene>
<accession>A0ABC8VJ12</accession>
<evidence type="ECO:0000313" key="5">
    <source>
        <dbReference type="EMBL" id="CAL5093136.1"/>
    </source>
</evidence>
<dbReference type="FunFam" id="3.30.530.20:FF:000007">
    <property type="entry name" value="Major pollen allergen Bet v 1-A"/>
    <property type="match status" value="1"/>
</dbReference>
<dbReference type="SUPFAM" id="SSF55961">
    <property type="entry name" value="Bet v1-like"/>
    <property type="match status" value="1"/>
</dbReference>
<dbReference type="AlphaFoldDB" id="A0ABC8VJ12"/>
<dbReference type="PRINTS" id="PR00634">
    <property type="entry name" value="BETALLERGEN"/>
</dbReference>
<evidence type="ECO:0000313" key="4">
    <source>
        <dbReference type="EMBL" id="CAL4891745.1"/>
    </source>
</evidence>
<dbReference type="InterPro" id="IPR000916">
    <property type="entry name" value="Bet_v_I/MLP"/>
</dbReference>
<sequence length="162" mass="16890">MVACSVAEECPVAVSADLLWKVAFSSDDTSILLKACAGMIDAMDVEGDGGPGTVFTMKLNPATGDAKVFKTRVLAKDAAARMVRSEHVIEGGEIAAVLKSQETEVTVVPAGEGACVAKITVDYECINGAPLSPEDQAKLVHGYLGLIKKVEEYLVAHPGEVA</sequence>
<dbReference type="Proteomes" id="UP001497457">
    <property type="component" value="Chromosome 10rd"/>
</dbReference>
<comment type="similarity">
    <text evidence="2">Belongs to the BetVI family.</text>
</comment>
<dbReference type="Gene3D" id="3.30.530.20">
    <property type="match status" value="1"/>
</dbReference>
<keyword evidence="6" id="KW-1185">Reference proteome</keyword>
<dbReference type="InterPro" id="IPR023393">
    <property type="entry name" value="START-like_dom_sf"/>
</dbReference>
<dbReference type="Proteomes" id="UP001497457">
    <property type="component" value="Chromosome 9rd"/>
</dbReference>
<dbReference type="EMBL" id="OZ075120">
    <property type="protein sequence ID" value="CAL4891745.1"/>
    <property type="molecule type" value="Genomic_DNA"/>
</dbReference>
<dbReference type="InterPro" id="IPR050279">
    <property type="entry name" value="Plant_def-hormone_signal"/>
</dbReference>
<dbReference type="GO" id="GO:0005634">
    <property type="term" value="C:nucleus"/>
    <property type="evidence" value="ECO:0007669"/>
    <property type="project" value="UniProtKB-SubCell"/>
</dbReference>
<evidence type="ECO:0000259" key="3">
    <source>
        <dbReference type="SMART" id="SM01037"/>
    </source>
</evidence>
<name>A0ABC8VJ12_9POAL</name>
<evidence type="ECO:0000313" key="6">
    <source>
        <dbReference type="Proteomes" id="UP001497457"/>
    </source>
</evidence>
<feature type="domain" description="Bet v I/Major latex protein" evidence="3">
    <location>
        <begin position="1"/>
        <end position="157"/>
    </location>
</feature>